<dbReference type="KEGG" id="lel:PVL30_002235"/>
<organism evidence="8 9">
    <name type="scientific">Lodderomyces elongisporus (strain ATCC 11503 / CBS 2605 / JCM 1781 / NBRC 1676 / NRRL YB-4239)</name>
    <name type="common">Yeast</name>
    <name type="synonym">Saccharomyces elongisporus</name>
    <dbReference type="NCBI Taxonomy" id="379508"/>
    <lineage>
        <taxon>Eukaryota</taxon>
        <taxon>Fungi</taxon>
        <taxon>Dikarya</taxon>
        <taxon>Ascomycota</taxon>
        <taxon>Saccharomycotina</taxon>
        <taxon>Pichiomycetes</taxon>
        <taxon>Debaryomycetaceae</taxon>
        <taxon>Candida/Lodderomyces clade</taxon>
        <taxon>Lodderomyces</taxon>
    </lineage>
</organism>
<sequence>MSVFVARVKNVLSGDTVIVIPSKSTQNPPPERTITLSYVKPIDEFESKEYLRQLLLGKEIKFRVFNKVGTREFGDIQAPIFNSLIEYLLTNGYVKVKETLPDDDEEVQRLKQIENATKLKKTGLWDSKKHSRITTVPIDENIILASQKKPLKLIVDRVISGDRVVATIFVNTVKIVQTTPVLLAGVKSPRTDVADQPQNITQAAKEAKYFVEQQLLTRDSLEVTLIGESQAGVPIALINNDISEKILEKGYGEVVDWQSSLIGSTIMSKLRKAEQTAKALGKGIFANTSKPAHSKVKTDSKLTPGKKTNVTISKIISADTLNVRLPDNDEEVTVQLASLKAPKPNDTTITNDSNKQQALIATAREFVRNQAIGKSASLYVDGFREENKDLNLPSRFLVSLKIGNTDLSETIVSAGFATVIKHNKATANERSMNWDKLIELEEVAKKGKKGMYGDLAKVLTVGTRIIDASENATKAKTFFNGFKQKGRISGYHVDFIPNATRVKLFHPKDGMRLNLILGGLSNDKANSLPEATEYLNKKYLQRNVEFEIYSTDKLGSFIGNLYTNSHALAPVQEQLLQQGLVKIHDFAINTNPQASVLIKAEDEAKEAKKGLWQNYDPIEEESKQQGEGAKVAGKLQSLNLTNASSAKPKFFDIKVVGIDPETVKLYYHLIDPHTKQQFQTFKQQFQTFHAQSPSASKLSSDSLPVTYTSPPRKNELVAAKFSDDGKFYRAKYSGFDKTIGKHRVDHIDYGQEDTVSNIKDLRYLSSQFNLAAYPVFAHLTTLQNLRFPPDYLEEAVDAVDDLTFDKKLVLSAIASPADGVEYTGVLYDAEESLKDESYTINGELVKDGLAVVDERSIPPTVKEYVEDLLKVQKKARLGHVGCWKFGDVAFGEDESLLA</sequence>
<gene>
    <name evidence="8" type="ORF">LELG_02209</name>
</gene>
<dbReference type="InterPro" id="IPR016685">
    <property type="entry name" value="Silence_cplx_Nase-comp_TudorSN"/>
</dbReference>
<dbReference type="GO" id="GO:0005634">
    <property type="term" value="C:nucleus"/>
    <property type="evidence" value="ECO:0007669"/>
    <property type="project" value="TreeGrafter"/>
</dbReference>
<protein>
    <submittedName>
        <fullName evidence="8">Uncharacterized protein</fullName>
    </submittedName>
</protein>
<dbReference type="Gene3D" id="2.40.50.90">
    <property type="match status" value="5"/>
</dbReference>
<comment type="subcellular location">
    <subcellularLocation>
        <location evidence="1 5">Cytoplasm</location>
    </subcellularLocation>
</comment>
<dbReference type="Pfam" id="PF00565">
    <property type="entry name" value="SNase"/>
    <property type="match status" value="3"/>
</dbReference>
<dbReference type="HOGENOM" id="CLU_005966_1_0_1"/>
<feature type="domain" description="TNase-like" evidence="7">
    <location>
        <begin position="306"/>
        <end position="454"/>
    </location>
</feature>
<dbReference type="OrthoDB" id="10023235at2759"/>
<dbReference type="Gene3D" id="2.30.30.140">
    <property type="match status" value="1"/>
</dbReference>
<dbReference type="GO" id="GO:0006402">
    <property type="term" value="P:mRNA catabolic process"/>
    <property type="evidence" value="ECO:0007669"/>
    <property type="project" value="UniProtKB-UniRule"/>
</dbReference>
<dbReference type="PIRSF" id="PIRSF017179">
    <property type="entry name" value="RISC-Tudor-SN"/>
    <property type="match status" value="1"/>
</dbReference>
<dbReference type="GeneID" id="5233838"/>
<evidence type="ECO:0000259" key="6">
    <source>
        <dbReference type="PROSITE" id="PS50304"/>
    </source>
</evidence>
<dbReference type="SMART" id="SM00333">
    <property type="entry name" value="TUDOR"/>
    <property type="match status" value="1"/>
</dbReference>
<feature type="domain" description="TNase-like" evidence="7">
    <location>
        <begin position="530"/>
        <end position="614"/>
    </location>
</feature>
<accession>A5DXX2</accession>
<evidence type="ECO:0000256" key="2">
    <source>
        <dbReference type="ARBA" id="ARBA00022490"/>
    </source>
</evidence>
<dbReference type="SUPFAM" id="SSF50199">
    <property type="entry name" value="Staphylococcal nuclease"/>
    <property type="match status" value="5"/>
</dbReference>
<dbReference type="InterPro" id="IPR002999">
    <property type="entry name" value="Tudor"/>
</dbReference>
<dbReference type="PROSITE" id="PS50304">
    <property type="entry name" value="TUDOR"/>
    <property type="match status" value="1"/>
</dbReference>
<evidence type="ECO:0000256" key="1">
    <source>
        <dbReference type="ARBA" id="ARBA00004496"/>
    </source>
</evidence>
<dbReference type="GO" id="GO:0005829">
    <property type="term" value="C:cytosol"/>
    <property type="evidence" value="ECO:0007669"/>
    <property type="project" value="UniProtKB-UniRule"/>
</dbReference>
<dbReference type="GO" id="GO:0031332">
    <property type="term" value="C:RNAi effector complex"/>
    <property type="evidence" value="ECO:0007669"/>
    <property type="project" value="InterPro"/>
</dbReference>
<dbReference type="Proteomes" id="UP000001996">
    <property type="component" value="Unassembled WGS sequence"/>
</dbReference>
<reference evidence="8 9" key="1">
    <citation type="journal article" date="2009" name="Nature">
        <title>Evolution of pathogenicity and sexual reproduction in eight Candida genomes.</title>
        <authorList>
            <person name="Butler G."/>
            <person name="Rasmussen M.D."/>
            <person name="Lin M.F."/>
            <person name="Santos M.A."/>
            <person name="Sakthikumar S."/>
            <person name="Munro C.A."/>
            <person name="Rheinbay E."/>
            <person name="Grabherr M."/>
            <person name="Forche A."/>
            <person name="Reedy J.L."/>
            <person name="Agrafioti I."/>
            <person name="Arnaud M.B."/>
            <person name="Bates S."/>
            <person name="Brown A.J."/>
            <person name="Brunke S."/>
            <person name="Costanzo M.C."/>
            <person name="Fitzpatrick D.A."/>
            <person name="de Groot P.W."/>
            <person name="Harris D."/>
            <person name="Hoyer L.L."/>
            <person name="Hube B."/>
            <person name="Klis F.M."/>
            <person name="Kodira C."/>
            <person name="Lennard N."/>
            <person name="Logue M.E."/>
            <person name="Martin R."/>
            <person name="Neiman A.M."/>
            <person name="Nikolaou E."/>
            <person name="Quail M.A."/>
            <person name="Quinn J."/>
            <person name="Santos M.C."/>
            <person name="Schmitzberger F.F."/>
            <person name="Sherlock G."/>
            <person name="Shah P."/>
            <person name="Silverstein K.A."/>
            <person name="Skrzypek M.S."/>
            <person name="Soll D."/>
            <person name="Staggs R."/>
            <person name="Stansfield I."/>
            <person name="Stumpf M.P."/>
            <person name="Sudbery P.E."/>
            <person name="Srikantha T."/>
            <person name="Zeng Q."/>
            <person name="Berman J."/>
            <person name="Berriman M."/>
            <person name="Heitman J."/>
            <person name="Gow N.A."/>
            <person name="Lorenz M.C."/>
            <person name="Birren B.W."/>
            <person name="Kellis M."/>
            <person name="Cuomo C.A."/>
        </authorList>
    </citation>
    <scope>NUCLEOTIDE SEQUENCE [LARGE SCALE GENOMIC DNA]</scope>
    <source>
        <strain evidence="9">ATCC 11503 / BCRC 21390 / CBS 2605 / JCM 1781 / NBRC 1676 / NRRL YB-4239</strain>
    </source>
</reference>
<dbReference type="InterPro" id="IPR035437">
    <property type="entry name" value="SNase_OB-fold_sf"/>
</dbReference>
<evidence type="ECO:0000259" key="7">
    <source>
        <dbReference type="PROSITE" id="PS50830"/>
    </source>
</evidence>
<evidence type="ECO:0000256" key="4">
    <source>
        <dbReference type="ARBA" id="ARBA00023128"/>
    </source>
</evidence>
<keyword evidence="2 5" id="KW-0963">Cytoplasm</keyword>
<evidence type="ECO:0000313" key="8">
    <source>
        <dbReference type="EMBL" id="EDK44030.1"/>
    </source>
</evidence>
<evidence type="ECO:0000256" key="5">
    <source>
        <dbReference type="PIRNR" id="PIRNR017179"/>
    </source>
</evidence>
<proteinExistence type="predicted"/>
<dbReference type="PANTHER" id="PTHR12302:SF2">
    <property type="entry name" value="STAPHYLOCOCCAL NUCLEASE DOMAIN-CONTAINING PROTEIN 1"/>
    <property type="match status" value="1"/>
</dbReference>
<dbReference type="EMBL" id="CH981525">
    <property type="protein sequence ID" value="EDK44030.1"/>
    <property type="molecule type" value="Genomic_DNA"/>
</dbReference>
<dbReference type="InterPro" id="IPR016071">
    <property type="entry name" value="Staphylococal_nuclease_OB-fold"/>
</dbReference>
<dbReference type="GO" id="GO:0031047">
    <property type="term" value="P:regulatory ncRNA-mediated gene silencing"/>
    <property type="evidence" value="ECO:0007669"/>
    <property type="project" value="UniProtKB-UniRule"/>
</dbReference>
<dbReference type="GO" id="GO:0003723">
    <property type="term" value="F:RNA binding"/>
    <property type="evidence" value="ECO:0007669"/>
    <property type="project" value="UniProtKB-UniRule"/>
</dbReference>
<name>A5DXX2_LODEL</name>
<dbReference type="AlphaFoldDB" id="A5DXX2"/>
<keyword evidence="3" id="KW-0677">Repeat</keyword>
<dbReference type="Pfam" id="PF00567">
    <property type="entry name" value="TUDOR"/>
    <property type="match status" value="1"/>
</dbReference>
<dbReference type="SUPFAM" id="SSF63748">
    <property type="entry name" value="Tudor/PWWP/MBT"/>
    <property type="match status" value="1"/>
</dbReference>
<feature type="domain" description="Tudor" evidence="6">
    <location>
        <begin position="710"/>
        <end position="770"/>
    </location>
</feature>
<dbReference type="STRING" id="379508.A5DXX2"/>
<dbReference type="GO" id="GO:0004518">
    <property type="term" value="F:nuclease activity"/>
    <property type="evidence" value="ECO:0007669"/>
    <property type="project" value="TreeGrafter"/>
</dbReference>
<keyword evidence="9" id="KW-1185">Reference proteome</keyword>
<dbReference type="SMART" id="SM00318">
    <property type="entry name" value="SNc"/>
    <property type="match status" value="4"/>
</dbReference>
<dbReference type="VEuPathDB" id="FungiDB:LELG_02209"/>
<dbReference type="eggNOG" id="KOG2039">
    <property type="taxonomic scope" value="Eukaryota"/>
</dbReference>
<dbReference type="PROSITE" id="PS50830">
    <property type="entry name" value="TNASE_3"/>
    <property type="match status" value="2"/>
</dbReference>
<evidence type="ECO:0000256" key="3">
    <source>
        <dbReference type="ARBA" id="ARBA00022737"/>
    </source>
</evidence>
<keyword evidence="4" id="KW-0496">Mitochondrion</keyword>
<evidence type="ECO:0000313" key="9">
    <source>
        <dbReference type="Proteomes" id="UP000001996"/>
    </source>
</evidence>
<dbReference type="PANTHER" id="PTHR12302">
    <property type="entry name" value="EBNA2 BINDING PROTEIN P100"/>
    <property type="match status" value="1"/>
</dbReference>
<dbReference type="InParanoid" id="A5DXX2"/>
<dbReference type="OMA" id="ARCADHH"/>